<name>A0ABR1YJT5_9PEZI</name>
<dbReference type="EMBL" id="JBBWRZ010000007">
    <property type="protein sequence ID" value="KAK8232075.1"/>
    <property type="molecule type" value="Genomic_DNA"/>
</dbReference>
<feature type="compositionally biased region" description="Basic and acidic residues" evidence="1">
    <location>
        <begin position="213"/>
        <end position="224"/>
    </location>
</feature>
<feature type="compositionally biased region" description="Basic residues" evidence="1">
    <location>
        <begin position="240"/>
        <end position="251"/>
    </location>
</feature>
<dbReference type="Proteomes" id="UP001492380">
    <property type="component" value="Unassembled WGS sequence"/>
</dbReference>
<protein>
    <submittedName>
        <fullName evidence="2">Uncharacterized protein</fullName>
    </submittedName>
</protein>
<reference evidence="2 3" key="1">
    <citation type="submission" date="2024-04" db="EMBL/GenBank/DDBJ databases">
        <title>Phyllosticta paracitricarpa is synonymous to the EU quarantine fungus P. citricarpa based on phylogenomic analyses.</title>
        <authorList>
            <consortium name="Lawrence Berkeley National Laboratory"/>
            <person name="Van Ingen-Buijs V.A."/>
            <person name="Van Westerhoven A.C."/>
            <person name="Haridas S."/>
            <person name="Skiadas P."/>
            <person name="Martin F."/>
            <person name="Groenewald J.Z."/>
            <person name="Crous P.W."/>
            <person name="Seidl M.F."/>
        </authorList>
    </citation>
    <scope>NUCLEOTIDE SEQUENCE [LARGE SCALE GENOMIC DNA]</scope>
    <source>
        <strain evidence="2 3">CBS 123374</strain>
    </source>
</reference>
<accession>A0ABR1YJT5</accession>
<feature type="compositionally biased region" description="Basic residues" evidence="1">
    <location>
        <begin position="184"/>
        <end position="193"/>
    </location>
</feature>
<gene>
    <name evidence="2" type="ORF">HDK90DRAFT_467271</name>
</gene>
<evidence type="ECO:0000313" key="3">
    <source>
        <dbReference type="Proteomes" id="UP001492380"/>
    </source>
</evidence>
<feature type="compositionally biased region" description="Basic and acidic residues" evidence="1">
    <location>
        <begin position="194"/>
        <end position="204"/>
    </location>
</feature>
<dbReference type="PANTHER" id="PTHR35519">
    <property type="entry name" value="MEMBRANE PROTEINS"/>
    <property type="match status" value="1"/>
</dbReference>
<keyword evidence="3" id="KW-1185">Reference proteome</keyword>
<evidence type="ECO:0000313" key="2">
    <source>
        <dbReference type="EMBL" id="KAK8232075.1"/>
    </source>
</evidence>
<evidence type="ECO:0000256" key="1">
    <source>
        <dbReference type="SAM" id="MobiDB-lite"/>
    </source>
</evidence>
<comment type="caution">
    <text evidence="2">The sequence shown here is derived from an EMBL/GenBank/DDBJ whole genome shotgun (WGS) entry which is preliminary data.</text>
</comment>
<proteinExistence type="predicted"/>
<organism evidence="2 3">
    <name type="scientific">Phyllosticta capitalensis</name>
    <dbReference type="NCBI Taxonomy" id="121624"/>
    <lineage>
        <taxon>Eukaryota</taxon>
        <taxon>Fungi</taxon>
        <taxon>Dikarya</taxon>
        <taxon>Ascomycota</taxon>
        <taxon>Pezizomycotina</taxon>
        <taxon>Dothideomycetes</taxon>
        <taxon>Dothideomycetes incertae sedis</taxon>
        <taxon>Botryosphaeriales</taxon>
        <taxon>Phyllostictaceae</taxon>
        <taxon>Phyllosticta</taxon>
    </lineage>
</organism>
<dbReference type="Pfam" id="PF13430">
    <property type="entry name" value="DUF4112"/>
    <property type="match status" value="1"/>
</dbReference>
<feature type="region of interest" description="Disordered" evidence="1">
    <location>
        <begin position="177"/>
        <end position="251"/>
    </location>
</feature>
<dbReference type="PANTHER" id="PTHR35519:SF2">
    <property type="entry name" value="PH DOMAIN PROTEIN"/>
    <property type="match status" value="1"/>
</dbReference>
<dbReference type="InterPro" id="IPR025187">
    <property type="entry name" value="DUF4112"/>
</dbReference>
<sequence length="251" mass="29411">MTSALGKYGMKYAMRRVYKNGRNDPNSRNSKYDDWDPKYEWIEDPRSGKMKKVKKDFSYVPKHDLAVYNKVRTRAIMLDSCFNIGIGRAGLSSIIGFIPGVGDVSDVVLAYWVYHLCKGVDGGLSSKDKNRMKRNIALDGVIGLVPFLGDVADTAFKANMRNLKILEQHLKDKYDPVDRDYYKKSGKPKRRGTKRYDYDRRSDSTLDEDELDDPPRRSTRRRDWDDEYDDYEYDRAPPRSSRRNSRRDRRY</sequence>